<organism evidence="1 2">
    <name type="scientific">Immersiella caudata</name>
    <dbReference type="NCBI Taxonomy" id="314043"/>
    <lineage>
        <taxon>Eukaryota</taxon>
        <taxon>Fungi</taxon>
        <taxon>Dikarya</taxon>
        <taxon>Ascomycota</taxon>
        <taxon>Pezizomycotina</taxon>
        <taxon>Sordariomycetes</taxon>
        <taxon>Sordariomycetidae</taxon>
        <taxon>Sordariales</taxon>
        <taxon>Lasiosphaeriaceae</taxon>
        <taxon>Immersiella</taxon>
    </lineage>
</organism>
<keyword evidence="2" id="KW-1185">Reference proteome</keyword>
<gene>
    <name evidence="1" type="ORF">B0T14DRAFT_184628</name>
</gene>
<dbReference type="Proteomes" id="UP001175000">
    <property type="component" value="Unassembled WGS sequence"/>
</dbReference>
<dbReference type="AlphaFoldDB" id="A0AA40C433"/>
<proteinExistence type="predicted"/>
<reference evidence="1" key="1">
    <citation type="submission" date="2023-06" db="EMBL/GenBank/DDBJ databases">
        <title>Genome-scale phylogeny and comparative genomics of the fungal order Sordariales.</title>
        <authorList>
            <consortium name="Lawrence Berkeley National Laboratory"/>
            <person name="Hensen N."/>
            <person name="Bonometti L."/>
            <person name="Westerberg I."/>
            <person name="Brannstrom I.O."/>
            <person name="Guillou S."/>
            <person name="Cros-Aarteil S."/>
            <person name="Calhoun S."/>
            <person name="Haridas S."/>
            <person name="Kuo A."/>
            <person name="Mondo S."/>
            <person name="Pangilinan J."/>
            <person name="Riley R."/>
            <person name="Labutti K."/>
            <person name="Andreopoulos B."/>
            <person name="Lipzen A."/>
            <person name="Chen C."/>
            <person name="Yanf M."/>
            <person name="Daum C."/>
            <person name="Ng V."/>
            <person name="Clum A."/>
            <person name="Steindorff A."/>
            <person name="Ohm R."/>
            <person name="Martin F."/>
            <person name="Silar P."/>
            <person name="Natvig D."/>
            <person name="Lalanne C."/>
            <person name="Gautier V."/>
            <person name="Ament-Velasquez S.L."/>
            <person name="Kruys A."/>
            <person name="Hutchinson M.I."/>
            <person name="Powell A.J."/>
            <person name="Barry K."/>
            <person name="Miller A.N."/>
            <person name="Grigoriev I.V."/>
            <person name="Debuchy R."/>
            <person name="Gladieux P."/>
            <person name="Thoren M.H."/>
            <person name="Johannesson H."/>
        </authorList>
    </citation>
    <scope>NUCLEOTIDE SEQUENCE</scope>
    <source>
        <strain evidence="1">CBS 606.72</strain>
    </source>
</reference>
<protein>
    <submittedName>
        <fullName evidence="1">Uncharacterized protein</fullName>
    </submittedName>
</protein>
<name>A0AA40C433_9PEZI</name>
<evidence type="ECO:0000313" key="2">
    <source>
        <dbReference type="Proteomes" id="UP001175000"/>
    </source>
</evidence>
<sequence>MDCDFWLHPDTVGGILLRQHGDFLPPLFSARQFRKFCLGGWRQLYYLGLFSLSGRWIALLSLRWWHHVFLRLGGSGITKSWRRAESTGCGGGDGARPGCLHRNHHSLGTAPIYNTPPCQVVRSGAVPISAGATATRLEIAAPGTQPLPRICLLVPPVLSVLSHILDLGFFCLVVVLPAGGQTEHRGFLFTHVLIKITRECKTVFLFT</sequence>
<comment type="caution">
    <text evidence="1">The sequence shown here is derived from an EMBL/GenBank/DDBJ whole genome shotgun (WGS) entry which is preliminary data.</text>
</comment>
<dbReference type="EMBL" id="JAULSU010000003">
    <property type="protein sequence ID" value="KAK0623588.1"/>
    <property type="molecule type" value="Genomic_DNA"/>
</dbReference>
<evidence type="ECO:0000313" key="1">
    <source>
        <dbReference type="EMBL" id="KAK0623588.1"/>
    </source>
</evidence>
<accession>A0AA40C433</accession>